<evidence type="ECO:0000313" key="4">
    <source>
        <dbReference type="EMBL" id="MFC3967575.1"/>
    </source>
</evidence>
<protein>
    <submittedName>
        <fullName evidence="4">Aminotransferase</fullName>
    </submittedName>
</protein>
<dbReference type="InterPro" id="IPR015421">
    <property type="entry name" value="PyrdxlP-dep_Trfase_major"/>
</dbReference>
<sequence length="455" mass="50071">MEFQNRKEPSLSEIDVAHHLHPFANTKEYREQGVRVITGGDGVYVIDSSGRRYLDAFAGLWCVNVGYGRREIADAVHAQMISLAYYNTFFGTTTEPTARLAERIVKLAGPDMSHVFFTNSGSEANDTWLRMARLYWTSKGMPNRKIVISRQNSYHGSTIAGASLGGMRHMHEQGDLPIPGIVHIGQPYWYAEGGGLMPDQFGILRARELEEKILELGPENVAAFVAEPVQGTGGVIVPPETYWPEILRICRKYDILLAVDEVITGFGRTGSWFGYQHYGLRPDFCSVAKGLSSGYQPIAAVIVSGRVADAMAHEGGVFQHGFTYSGHPCAAAAALANLNILEREDLVGKIQRDLGPYFAKALHSLNDLAIVGETQAIGLLGSVQLVLDKNKRLRFSKPSDIGMIVRNFCMERDLIVRASQDRILLAPAFVITHEQIDTIIATLRAVLIEIVAALS</sequence>
<dbReference type="RefSeq" id="WP_247262625.1">
    <property type="nucleotide sequence ID" value="NZ_JALJQZ010000060.1"/>
</dbReference>
<dbReference type="PANTHER" id="PTHR43094">
    <property type="entry name" value="AMINOTRANSFERASE"/>
    <property type="match status" value="1"/>
</dbReference>
<name>A0ABV8E520_9HYPH</name>
<keyword evidence="4" id="KW-0032">Aminotransferase</keyword>
<keyword evidence="2 3" id="KW-0663">Pyridoxal phosphate</keyword>
<dbReference type="SUPFAM" id="SSF53383">
    <property type="entry name" value="PLP-dependent transferases"/>
    <property type="match status" value="1"/>
</dbReference>
<comment type="caution">
    <text evidence="4">The sequence shown here is derived from an EMBL/GenBank/DDBJ whole genome shotgun (WGS) entry which is preliminary data.</text>
</comment>
<dbReference type="PIRSF" id="PIRSF000521">
    <property type="entry name" value="Transaminase_4ab_Lys_Orn"/>
    <property type="match status" value="1"/>
</dbReference>
<dbReference type="PANTHER" id="PTHR43094:SF1">
    <property type="entry name" value="AMINOTRANSFERASE CLASS-III"/>
    <property type="match status" value="1"/>
</dbReference>
<dbReference type="InterPro" id="IPR015422">
    <property type="entry name" value="PyrdxlP-dep_Trfase_small"/>
</dbReference>
<keyword evidence="4" id="KW-0808">Transferase</keyword>
<dbReference type="Proteomes" id="UP001595697">
    <property type="component" value="Unassembled WGS sequence"/>
</dbReference>
<dbReference type="EMBL" id="JBHSBD010000019">
    <property type="protein sequence ID" value="MFC3967575.1"/>
    <property type="molecule type" value="Genomic_DNA"/>
</dbReference>
<dbReference type="CDD" id="cd00610">
    <property type="entry name" value="OAT_like"/>
    <property type="match status" value="1"/>
</dbReference>
<evidence type="ECO:0000256" key="1">
    <source>
        <dbReference type="ARBA" id="ARBA00008954"/>
    </source>
</evidence>
<comment type="similarity">
    <text evidence="1 3">Belongs to the class-III pyridoxal-phosphate-dependent aminotransferase family.</text>
</comment>
<evidence type="ECO:0000313" key="5">
    <source>
        <dbReference type="Proteomes" id="UP001595697"/>
    </source>
</evidence>
<dbReference type="Pfam" id="PF00202">
    <property type="entry name" value="Aminotran_3"/>
    <property type="match status" value="1"/>
</dbReference>
<evidence type="ECO:0000256" key="3">
    <source>
        <dbReference type="RuleBase" id="RU003560"/>
    </source>
</evidence>
<proteinExistence type="inferred from homology"/>
<dbReference type="InterPro" id="IPR015424">
    <property type="entry name" value="PyrdxlP-dep_Trfase"/>
</dbReference>
<reference evidence="5" key="1">
    <citation type="journal article" date="2019" name="Int. J. Syst. Evol. Microbiol.">
        <title>The Global Catalogue of Microorganisms (GCM) 10K type strain sequencing project: providing services to taxonomists for standard genome sequencing and annotation.</title>
        <authorList>
            <consortium name="The Broad Institute Genomics Platform"/>
            <consortium name="The Broad Institute Genome Sequencing Center for Infectious Disease"/>
            <person name="Wu L."/>
            <person name="Ma J."/>
        </authorList>
    </citation>
    <scope>NUCLEOTIDE SEQUENCE [LARGE SCALE GENOMIC DNA]</scope>
    <source>
        <strain evidence="5">TBRC 5781</strain>
    </source>
</reference>
<keyword evidence="5" id="KW-1185">Reference proteome</keyword>
<gene>
    <name evidence="4" type="ORF">ACFOVS_05425</name>
</gene>
<dbReference type="Gene3D" id="3.90.1150.10">
    <property type="entry name" value="Aspartate Aminotransferase, domain 1"/>
    <property type="match status" value="1"/>
</dbReference>
<dbReference type="Gene3D" id="3.40.640.10">
    <property type="entry name" value="Type I PLP-dependent aspartate aminotransferase-like (Major domain)"/>
    <property type="match status" value="1"/>
</dbReference>
<dbReference type="NCBIfam" id="NF005682">
    <property type="entry name" value="PRK07480.1"/>
    <property type="match status" value="1"/>
</dbReference>
<accession>A0ABV8E520</accession>
<evidence type="ECO:0000256" key="2">
    <source>
        <dbReference type="ARBA" id="ARBA00022898"/>
    </source>
</evidence>
<dbReference type="InterPro" id="IPR005814">
    <property type="entry name" value="Aminotrans_3"/>
</dbReference>
<organism evidence="4 5">
    <name type="scientific">Rhizobium lemnae</name>
    <dbReference type="NCBI Taxonomy" id="1214924"/>
    <lineage>
        <taxon>Bacteria</taxon>
        <taxon>Pseudomonadati</taxon>
        <taxon>Pseudomonadota</taxon>
        <taxon>Alphaproteobacteria</taxon>
        <taxon>Hyphomicrobiales</taxon>
        <taxon>Rhizobiaceae</taxon>
        <taxon>Rhizobium/Agrobacterium group</taxon>
        <taxon>Rhizobium</taxon>
    </lineage>
</organism>
<dbReference type="GO" id="GO:0008483">
    <property type="term" value="F:transaminase activity"/>
    <property type="evidence" value="ECO:0007669"/>
    <property type="project" value="UniProtKB-KW"/>
</dbReference>